<reference evidence="3" key="1">
    <citation type="journal article" date="2019" name="Int. J. Syst. Evol. Microbiol.">
        <title>The Global Catalogue of Microorganisms (GCM) 10K type strain sequencing project: providing services to taxonomists for standard genome sequencing and annotation.</title>
        <authorList>
            <consortium name="The Broad Institute Genomics Platform"/>
            <consortium name="The Broad Institute Genome Sequencing Center for Infectious Disease"/>
            <person name="Wu L."/>
            <person name="Ma J."/>
        </authorList>
    </citation>
    <scope>NUCLEOTIDE SEQUENCE [LARGE SCALE GENOMIC DNA]</scope>
    <source>
        <strain evidence="3">KCTC 52925</strain>
    </source>
</reference>
<dbReference type="InterPro" id="IPR029058">
    <property type="entry name" value="AB_hydrolase_fold"/>
</dbReference>
<name>A0ABW5X5V8_9FLAO</name>
<dbReference type="GO" id="GO:0016787">
    <property type="term" value="F:hydrolase activity"/>
    <property type="evidence" value="ECO:0007669"/>
    <property type="project" value="UniProtKB-KW"/>
</dbReference>
<feature type="domain" description="Serine aminopeptidase S33" evidence="1">
    <location>
        <begin position="92"/>
        <end position="202"/>
    </location>
</feature>
<evidence type="ECO:0000313" key="3">
    <source>
        <dbReference type="Proteomes" id="UP001597438"/>
    </source>
</evidence>
<dbReference type="Pfam" id="PF12146">
    <property type="entry name" value="Hydrolase_4"/>
    <property type="match status" value="1"/>
</dbReference>
<dbReference type="InterPro" id="IPR022742">
    <property type="entry name" value="Hydrolase_4"/>
</dbReference>
<dbReference type="EC" id="3.4.-.-" evidence="2"/>
<dbReference type="Gene3D" id="3.40.50.1820">
    <property type="entry name" value="alpha/beta hydrolase"/>
    <property type="match status" value="1"/>
</dbReference>
<accession>A0ABW5X5V8</accession>
<gene>
    <name evidence="2" type="ORF">ACFSYS_10945</name>
</gene>
<sequence length="296" mass="33551">MNSFRLDKLEKKKDYVPVQRLLIPLYILKISKFLTWFSPKIASRFAARLFLTPFRYKIPDREKEMNLNSEQENLILPKSKKQIRVYKYGSSSKKILLVHGWSGSGTQMSKIAKALLQEGYATISFDAPAHGKMEGKFSMMPYFIESLHFLNEKFGPFDAIIGHSLGGISTLRAVQEGVKTKKLVIIGTANSISKITRDFAKNMEMNNKVAKLMQNYLEKKFGEEMEQYSGALSAKSITYPTLILHDENDVDVSVQDAYEIDAALKNSELLITKSLGHRRILGNPKVINKISTFITA</sequence>
<protein>
    <submittedName>
        <fullName evidence="2">Alpha/beta hydrolase family protein</fullName>
        <ecNumber evidence="2">3.4.-.-</ecNumber>
    </submittedName>
</protein>
<dbReference type="Proteomes" id="UP001597438">
    <property type="component" value="Unassembled WGS sequence"/>
</dbReference>
<dbReference type="PANTHER" id="PTHR37946:SF1">
    <property type="entry name" value="SLL1969 PROTEIN"/>
    <property type="match status" value="1"/>
</dbReference>
<dbReference type="RefSeq" id="WP_251742963.1">
    <property type="nucleotide sequence ID" value="NZ_JBHUOJ010000024.1"/>
</dbReference>
<keyword evidence="2" id="KW-0378">Hydrolase</keyword>
<keyword evidence="3" id="KW-1185">Reference proteome</keyword>
<dbReference type="PANTHER" id="PTHR37946">
    <property type="entry name" value="SLL1969 PROTEIN"/>
    <property type="match status" value="1"/>
</dbReference>
<comment type="caution">
    <text evidence="2">The sequence shown here is derived from an EMBL/GenBank/DDBJ whole genome shotgun (WGS) entry which is preliminary data.</text>
</comment>
<organism evidence="2 3">
    <name type="scientific">Christiangramia antarctica</name>
    <dbReference type="NCBI Taxonomy" id="2058158"/>
    <lineage>
        <taxon>Bacteria</taxon>
        <taxon>Pseudomonadati</taxon>
        <taxon>Bacteroidota</taxon>
        <taxon>Flavobacteriia</taxon>
        <taxon>Flavobacteriales</taxon>
        <taxon>Flavobacteriaceae</taxon>
        <taxon>Christiangramia</taxon>
    </lineage>
</organism>
<evidence type="ECO:0000259" key="1">
    <source>
        <dbReference type="Pfam" id="PF12146"/>
    </source>
</evidence>
<evidence type="ECO:0000313" key="2">
    <source>
        <dbReference type="EMBL" id="MFD2833807.1"/>
    </source>
</evidence>
<dbReference type="SUPFAM" id="SSF53474">
    <property type="entry name" value="alpha/beta-Hydrolases"/>
    <property type="match status" value="1"/>
</dbReference>
<proteinExistence type="predicted"/>
<dbReference type="EMBL" id="JBHUOJ010000024">
    <property type="protein sequence ID" value="MFD2833807.1"/>
    <property type="molecule type" value="Genomic_DNA"/>
</dbReference>